<evidence type="ECO:0000313" key="2">
    <source>
        <dbReference type="EMBL" id="KAG5480943.1"/>
    </source>
</evidence>
<reference evidence="3" key="1">
    <citation type="journal article" date="2021" name="Microbiol. Resour. Announc.">
        <title>LGAAP: Leishmaniinae Genome Assembly and Annotation Pipeline.</title>
        <authorList>
            <person name="Almutairi H."/>
            <person name="Urbaniak M.D."/>
            <person name="Bates M.D."/>
            <person name="Jariyapan N."/>
            <person name="Kwakye-Nuako G."/>
            <person name="Thomaz-Soccol V."/>
            <person name="Al-Salem W.S."/>
            <person name="Dillon R.J."/>
            <person name="Bates P.A."/>
            <person name="Gatherer D."/>
        </authorList>
    </citation>
    <scope>NUCLEOTIDE SEQUENCE [LARGE SCALE GENOMIC DNA]</scope>
</reference>
<dbReference type="AlphaFoldDB" id="A0A836HQS7"/>
<keyword evidence="3" id="KW-1185">Reference proteome</keyword>
<feature type="transmembrane region" description="Helical" evidence="1">
    <location>
        <begin position="80"/>
        <end position="104"/>
    </location>
</feature>
<keyword evidence="1" id="KW-1133">Transmembrane helix</keyword>
<dbReference type="SMR" id="A0A836HQS7"/>
<keyword evidence="1" id="KW-0472">Membrane</keyword>
<protein>
    <submittedName>
        <fullName evidence="2">Uncharacterized protein</fullName>
    </submittedName>
</protein>
<gene>
    <name evidence="2" type="ORF">LSCM4_06514</name>
</gene>
<dbReference type="RefSeq" id="XP_067063944.1">
    <property type="nucleotide sequence ID" value="XM_067208432.1"/>
</dbReference>
<dbReference type="GeneID" id="92362366"/>
<dbReference type="Proteomes" id="UP000674143">
    <property type="component" value="Unassembled WGS sequence"/>
</dbReference>
<reference evidence="3" key="2">
    <citation type="journal article" date="2021" name="Sci. Data">
        <title>Chromosome-scale genome sequencing, assembly and annotation of six genomes from subfamily Leishmaniinae.</title>
        <authorList>
            <person name="Almutairi H."/>
            <person name="Urbaniak M.D."/>
            <person name="Bates M.D."/>
            <person name="Jariyapan N."/>
            <person name="Kwakye-Nuako G."/>
            <person name="Thomaz Soccol V."/>
            <person name="Al-Salem W.S."/>
            <person name="Dillon R.J."/>
            <person name="Bates P.A."/>
            <person name="Gatherer D."/>
        </authorList>
    </citation>
    <scope>NUCLEOTIDE SEQUENCE [LARGE SCALE GENOMIC DNA]</scope>
</reference>
<evidence type="ECO:0000256" key="1">
    <source>
        <dbReference type="SAM" id="Phobius"/>
    </source>
</evidence>
<evidence type="ECO:0000313" key="3">
    <source>
        <dbReference type="Proteomes" id="UP000674143"/>
    </source>
</evidence>
<dbReference type="KEGG" id="loi:92362366"/>
<dbReference type="EMBL" id="JAFHLR010000019">
    <property type="protein sequence ID" value="KAG5480943.1"/>
    <property type="molecule type" value="Genomic_DNA"/>
</dbReference>
<keyword evidence="1" id="KW-0812">Transmembrane</keyword>
<feature type="transmembrane region" description="Helical" evidence="1">
    <location>
        <begin position="137"/>
        <end position="164"/>
    </location>
</feature>
<proteinExistence type="predicted"/>
<name>A0A836HQS7_9TRYP</name>
<comment type="caution">
    <text evidence="2">The sequence shown here is derived from an EMBL/GenBank/DDBJ whole genome shotgun (WGS) entry which is preliminary data.</text>
</comment>
<sequence>MPILLAPPLKLTPPLATTYTDGRRTSGIGLRFPFCAASTAYLLAVVDVRASNSESSKATGPTYSHGVGLRDLHPIDRKRCFTCCIIMFWSHPVSLACLSVVIMAPLMCAQAVAAQGSDITVAQAQQKMPESEKNEHVLRLVLIVLPVMFVIWLILGGIFTFIFIRVCPNMYTK</sequence>
<accession>A0A836HQS7</accession>
<organism evidence="2 3">
    <name type="scientific">Leishmania orientalis</name>
    <dbReference type="NCBI Taxonomy" id="2249476"/>
    <lineage>
        <taxon>Eukaryota</taxon>
        <taxon>Discoba</taxon>
        <taxon>Euglenozoa</taxon>
        <taxon>Kinetoplastea</taxon>
        <taxon>Metakinetoplastina</taxon>
        <taxon>Trypanosomatida</taxon>
        <taxon>Trypanosomatidae</taxon>
        <taxon>Leishmaniinae</taxon>
        <taxon>Leishmania</taxon>
    </lineage>
</organism>